<evidence type="ECO:0008006" key="4">
    <source>
        <dbReference type="Google" id="ProtNLM"/>
    </source>
</evidence>
<keyword evidence="1" id="KW-0472">Membrane</keyword>
<evidence type="ECO:0000256" key="1">
    <source>
        <dbReference type="SAM" id="Phobius"/>
    </source>
</evidence>
<feature type="transmembrane region" description="Helical" evidence="1">
    <location>
        <begin position="120"/>
        <end position="140"/>
    </location>
</feature>
<feature type="transmembrane region" description="Helical" evidence="1">
    <location>
        <begin position="69"/>
        <end position="90"/>
    </location>
</feature>
<evidence type="ECO:0000313" key="2">
    <source>
        <dbReference type="EMBL" id="AMP16294.1"/>
    </source>
</evidence>
<feature type="transmembrane region" description="Helical" evidence="1">
    <location>
        <begin position="152"/>
        <end position="174"/>
    </location>
</feature>
<sequence>MTASTPQNLKQDRIARTSQHMAGITMLMLVGMLALNVFSWIFPEKFSSLAEFTRSATSLDIDPASLPHWQLAGIMVITSIPLLALAYGLFQLRALFQRYAQGEYFSPLAAIHLGRVGYSVAWWVLLGVLCQPLSSAWLTMMRPVGHRLINVAFGSNEVVCLFMAASITVIARILQRASEVDAENRQFV</sequence>
<accession>A0ABN4MI10</accession>
<evidence type="ECO:0000313" key="3">
    <source>
        <dbReference type="Proteomes" id="UP000074914"/>
    </source>
</evidence>
<protein>
    <recommendedName>
        <fullName evidence="4">DUF2975 domain-containing protein</fullName>
    </recommendedName>
</protein>
<dbReference type="RefSeq" id="WP_062118087.1">
    <property type="nucleotide sequence ID" value="NZ_CP013236.1"/>
</dbReference>
<gene>
    <name evidence="2" type="ORF">CPter291_4061</name>
</gene>
<name>A0ABN4MI10_9BURK</name>
<proteinExistence type="predicted"/>
<keyword evidence="1" id="KW-1133">Transmembrane helix</keyword>
<dbReference type="InterPro" id="IPR021354">
    <property type="entry name" value="DUF2975"/>
</dbReference>
<dbReference type="EMBL" id="CP013236">
    <property type="protein sequence ID" value="AMP16294.1"/>
    <property type="molecule type" value="Genomic_DNA"/>
</dbReference>
<organism evidence="2 3">
    <name type="scientific">Collimonas pratensis</name>
    <dbReference type="NCBI Taxonomy" id="279113"/>
    <lineage>
        <taxon>Bacteria</taxon>
        <taxon>Pseudomonadati</taxon>
        <taxon>Pseudomonadota</taxon>
        <taxon>Betaproteobacteria</taxon>
        <taxon>Burkholderiales</taxon>
        <taxon>Oxalobacteraceae</taxon>
        <taxon>Collimonas</taxon>
    </lineage>
</organism>
<reference evidence="2 3" key="1">
    <citation type="submission" date="2015-11" db="EMBL/GenBank/DDBJ databases">
        <title>Exploring the genomic traits of fungus-feeding bacterial genus Collimonas.</title>
        <authorList>
            <person name="Song C."/>
            <person name="Schmidt R."/>
            <person name="de Jager V."/>
            <person name="Krzyzanowska D."/>
            <person name="Jongedijk E."/>
            <person name="Cankar K."/>
            <person name="Beekwilder J."/>
            <person name="van Veen A."/>
            <person name="de Boer W."/>
            <person name="van Veen J.A."/>
            <person name="Garbeva P."/>
        </authorList>
    </citation>
    <scope>NUCLEOTIDE SEQUENCE [LARGE SCALE GENOMIC DNA]</scope>
    <source>
        <strain evidence="2 3">Ter291</strain>
    </source>
</reference>
<keyword evidence="1" id="KW-0812">Transmembrane</keyword>
<feature type="transmembrane region" description="Helical" evidence="1">
    <location>
        <begin position="21"/>
        <end position="42"/>
    </location>
</feature>
<keyword evidence="3" id="KW-1185">Reference proteome</keyword>
<dbReference type="Pfam" id="PF11188">
    <property type="entry name" value="DUF2975"/>
    <property type="match status" value="1"/>
</dbReference>
<dbReference type="Proteomes" id="UP000074914">
    <property type="component" value="Chromosome"/>
</dbReference>